<dbReference type="AlphaFoldDB" id="A0A8X6RNH8"/>
<keyword evidence="2" id="KW-1185">Reference proteome</keyword>
<evidence type="ECO:0000313" key="2">
    <source>
        <dbReference type="Proteomes" id="UP000887159"/>
    </source>
</evidence>
<comment type="caution">
    <text evidence="1">The sequence shown here is derived from an EMBL/GenBank/DDBJ whole genome shotgun (WGS) entry which is preliminary data.</text>
</comment>
<accession>A0A8X6RNH8</accession>
<dbReference type="Proteomes" id="UP000887159">
    <property type="component" value="Unassembled WGS sequence"/>
</dbReference>
<reference evidence="1" key="1">
    <citation type="submission" date="2020-08" db="EMBL/GenBank/DDBJ databases">
        <title>Multicomponent nature underlies the extraordinary mechanical properties of spider dragline silk.</title>
        <authorList>
            <person name="Kono N."/>
            <person name="Nakamura H."/>
            <person name="Mori M."/>
            <person name="Yoshida Y."/>
            <person name="Ohtoshi R."/>
            <person name="Malay A.D."/>
            <person name="Moran D.A.P."/>
            <person name="Tomita M."/>
            <person name="Numata K."/>
            <person name="Arakawa K."/>
        </authorList>
    </citation>
    <scope>NUCLEOTIDE SEQUENCE</scope>
</reference>
<sequence>MAPGSHCMSGNICGCSSVMDIYGSILRSSFLVRGCTPDGGVKGSTRNGQRDLKCPSARRLRMVREDTGAPNECATCAWMAANEAVGCMCFFLPMRRSSRQLICLGRPEPGLRANDISRIHWFQHLLTTQS</sequence>
<dbReference type="EMBL" id="BMAU01021147">
    <property type="protein sequence ID" value="GFX92397.1"/>
    <property type="molecule type" value="Genomic_DNA"/>
</dbReference>
<organism evidence="1 2">
    <name type="scientific">Trichonephila clavipes</name>
    <name type="common">Golden silk orbweaver</name>
    <name type="synonym">Nephila clavipes</name>
    <dbReference type="NCBI Taxonomy" id="2585209"/>
    <lineage>
        <taxon>Eukaryota</taxon>
        <taxon>Metazoa</taxon>
        <taxon>Ecdysozoa</taxon>
        <taxon>Arthropoda</taxon>
        <taxon>Chelicerata</taxon>
        <taxon>Arachnida</taxon>
        <taxon>Araneae</taxon>
        <taxon>Araneomorphae</taxon>
        <taxon>Entelegynae</taxon>
        <taxon>Araneoidea</taxon>
        <taxon>Nephilidae</taxon>
        <taxon>Trichonephila</taxon>
    </lineage>
</organism>
<protein>
    <submittedName>
        <fullName evidence="1">Uncharacterized protein</fullName>
    </submittedName>
</protein>
<gene>
    <name evidence="1" type="primary">X975_05742</name>
    <name evidence="1" type="ORF">TNCV_1706731</name>
</gene>
<proteinExistence type="predicted"/>
<evidence type="ECO:0000313" key="1">
    <source>
        <dbReference type="EMBL" id="GFX92397.1"/>
    </source>
</evidence>
<name>A0A8X6RNH8_TRICX</name>